<evidence type="ECO:0000313" key="2">
    <source>
        <dbReference type="Proteomes" id="UP000887159"/>
    </source>
</evidence>
<dbReference type="AlphaFoldDB" id="A0A8X6W0D7"/>
<sequence>MMDTRSEVALIADQDGGFTRREVQAVWGMFENHSVEFPQQCLAPDSYMRTSIVMQDDNPAGQQAMQRFLILFLSSCNGAQYVAALTIVSFGGIHDANDDF</sequence>
<dbReference type="EMBL" id="BMAU01021372">
    <property type="protein sequence ID" value="GFY25722.1"/>
    <property type="molecule type" value="Genomic_DNA"/>
</dbReference>
<dbReference type="Proteomes" id="UP000887159">
    <property type="component" value="Unassembled WGS sequence"/>
</dbReference>
<name>A0A8X6W0D7_TRICX</name>
<proteinExistence type="predicted"/>
<gene>
    <name evidence="1" type="ORF">TNCV_3060541</name>
</gene>
<comment type="caution">
    <text evidence="1">The sequence shown here is derived from an EMBL/GenBank/DDBJ whole genome shotgun (WGS) entry which is preliminary data.</text>
</comment>
<keyword evidence="2" id="KW-1185">Reference proteome</keyword>
<protein>
    <submittedName>
        <fullName evidence="1">Uncharacterized protein</fullName>
    </submittedName>
</protein>
<accession>A0A8X6W0D7</accession>
<organism evidence="1 2">
    <name type="scientific">Trichonephila clavipes</name>
    <name type="common">Golden silk orbweaver</name>
    <name type="synonym">Nephila clavipes</name>
    <dbReference type="NCBI Taxonomy" id="2585209"/>
    <lineage>
        <taxon>Eukaryota</taxon>
        <taxon>Metazoa</taxon>
        <taxon>Ecdysozoa</taxon>
        <taxon>Arthropoda</taxon>
        <taxon>Chelicerata</taxon>
        <taxon>Arachnida</taxon>
        <taxon>Araneae</taxon>
        <taxon>Araneomorphae</taxon>
        <taxon>Entelegynae</taxon>
        <taxon>Araneoidea</taxon>
        <taxon>Nephilidae</taxon>
        <taxon>Trichonephila</taxon>
    </lineage>
</organism>
<reference evidence="1" key="1">
    <citation type="submission" date="2020-08" db="EMBL/GenBank/DDBJ databases">
        <title>Multicomponent nature underlies the extraordinary mechanical properties of spider dragline silk.</title>
        <authorList>
            <person name="Kono N."/>
            <person name="Nakamura H."/>
            <person name="Mori M."/>
            <person name="Yoshida Y."/>
            <person name="Ohtoshi R."/>
            <person name="Malay A.D."/>
            <person name="Moran D.A.P."/>
            <person name="Tomita M."/>
            <person name="Numata K."/>
            <person name="Arakawa K."/>
        </authorList>
    </citation>
    <scope>NUCLEOTIDE SEQUENCE</scope>
</reference>
<evidence type="ECO:0000313" key="1">
    <source>
        <dbReference type="EMBL" id="GFY25722.1"/>
    </source>
</evidence>